<dbReference type="EMBL" id="CP036274">
    <property type="protein sequence ID" value="QDU28894.1"/>
    <property type="molecule type" value="Genomic_DNA"/>
</dbReference>
<dbReference type="RefSeq" id="WP_145091916.1">
    <property type="nucleotide sequence ID" value="NZ_CP036274.1"/>
</dbReference>
<dbReference type="OrthoDB" id="287168at2"/>
<dbReference type="Proteomes" id="UP000315017">
    <property type="component" value="Chromosome"/>
</dbReference>
<gene>
    <name evidence="1" type="ORF">ETAA8_40000</name>
</gene>
<organism evidence="1 2">
    <name type="scientific">Anatilimnocola aggregata</name>
    <dbReference type="NCBI Taxonomy" id="2528021"/>
    <lineage>
        <taxon>Bacteria</taxon>
        <taxon>Pseudomonadati</taxon>
        <taxon>Planctomycetota</taxon>
        <taxon>Planctomycetia</taxon>
        <taxon>Pirellulales</taxon>
        <taxon>Pirellulaceae</taxon>
        <taxon>Anatilimnocola</taxon>
    </lineage>
</organism>
<proteinExistence type="predicted"/>
<evidence type="ECO:0000313" key="2">
    <source>
        <dbReference type="Proteomes" id="UP000315017"/>
    </source>
</evidence>
<keyword evidence="2" id="KW-1185">Reference proteome</keyword>
<protein>
    <submittedName>
        <fullName evidence="1">Uncharacterized protein</fullName>
    </submittedName>
</protein>
<reference evidence="1 2" key="1">
    <citation type="submission" date="2019-02" db="EMBL/GenBank/DDBJ databases">
        <title>Deep-cultivation of Planctomycetes and their phenomic and genomic characterization uncovers novel biology.</title>
        <authorList>
            <person name="Wiegand S."/>
            <person name="Jogler M."/>
            <person name="Boedeker C."/>
            <person name="Pinto D."/>
            <person name="Vollmers J."/>
            <person name="Rivas-Marin E."/>
            <person name="Kohn T."/>
            <person name="Peeters S.H."/>
            <person name="Heuer A."/>
            <person name="Rast P."/>
            <person name="Oberbeckmann S."/>
            <person name="Bunk B."/>
            <person name="Jeske O."/>
            <person name="Meyerdierks A."/>
            <person name="Storesund J.E."/>
            <person name="Kallscheuer N."/>
            <person name="Luecker S."/>
            <person name="Lage O.M."/>
            <person name="Pohl T."/>
            <person name="Merkel B.J."/>
            <person name="Hornburger P."/>
            <person name="Mueller R.-W."/>
            <person name="Bruemmer F."/>
            <person name="Labrenz M."/>
            <person name="Spormann A.M."/>
            <person name="Op den Camp H."/>
            <person name="Overmann J."/>
            <person name="Amann R."/>
            <person name="Jetten M.S.M."/>
            <person name="Mascher T."/>
            <person name="Medema M.H."/>
            <person name="Devos D.P."/>
            <person name="Kaster A.-K."/>
            <person name="Ovreas L."/>
            <person name="Rohde M."/>
            <person name="Galperin M.Y."/>
            <person name="Jogler C."/>
        </authorList>
    </citation>
    <scope>NUCLEOTIDE SEQUENCE [LARGE SCALE GENOMIC DNA]</scope>
    <source>
        <strain evidence="1 2">ETA_A8</strain>
    </source>
</reference>
<name>A0A517YF91_9BACT</name>
<accession>A0A517YF91</accession>
<sequence length="95" mass="10562">MNAHVYRYEFGPDVANDDIEVAIVMAIMAAESLYGEAEVRLNARYFFDAERHACVIDVATELGASFNKLFMGFLSRECGPDSFKVHPLAERKAAA</sequence>
<evidence type="ECO:0000313" key="1">
    <source>
        <dbReference type="EMBL" id="QDU28894.1"/>
    </source>
</evidence>
<dbReference type="KEGG" id="aagg:ETAA8_40000"/>
<dbReference type="AlphaFoldDB" id="A0A517YF91"/>